<gene>
    <name evidence="7" type="ORF">DMAD_12696</name>
</gene>
<name>A0AAU9FI32_DROMD</name>
<proteinExistence type="inferred from homology"/>
<evidence type="ECO:0000256" key="4">
    <source>
        <dbReference type="ARBA" id="ARBA00023163"/>
    </source>
</evidence>
<feature type="domain" description="TAFII55 protein conserved region" evidence="6">
    <location>
        <begin position="20"/>
        <end position="178"/>
    </location>
</feature>
<dbReference type="CDD" id="cd08047">
    <property type="entry name" value="TAF7"/>
    <property type="match status" value="1"/>
</dbReference>
<dbReference type="InterPro" id="IPR006751">
    <property type="entry name" value="TAFII55_prot_cons_reg"/>
</dbReference>
<dbReference type="Pfam" id="PF04658">
    <property type="entry name" value="TAFII55_N"/>
    <property type="match status" value="1"/>
</dbReference>
<evidence type="ECO:0000259" key="6">
    <source>
        <dbReference type="SMART" id="SM01370"/>
    </source>
</evidence>
<dbReference type="AlphaFoldDB" id="A0AAU9FI32"/>
<evidence type="ECO:0000313" key="8">
    <source>
        <dbReference type="Proteomes" id="UP001500889"/>
    </source>
</evidence>
<evidence type="ECO:0000256" key="3">
    <source>
        <dbReference type="ARBA" id="ARBA00023015"/>
    </source>
</evidence>
<dbReference type="Proteomes" id="UP001500889">
    <property type="component" value="Chromosome U"/>
</dbReference>
<reference evidence="7 8" key="1">
    <citation type="submission" date="2024-02" db="EMBL/GenBank/DDBJ databases">
        <title>A chromosome-level genome assembly of Drosophila madeirensis, a fruit fly species endemic to Madeira island.</title>
        <authorList>
            <person name="Tomihara K."/>
            <person name="Llopart A."/>
            <person name="Yamamoto D."/>
        </authorList>
    </citation>
    <scope>NUCLEOTIDE SEQUENCE [LARGE SCALE GENOMIC DNA]</scope>
    <source>
        <strain evidence="7 8">RF1</strain>
    </source>
</reference>
<dbReference type="InterPro" id="IPR037817">
    <property type="entry name" value="TAF7"/>
</dbReference>
<dbReference type="GO" id="GO:0016251">
    <property type="term" value="F:RNA polymerase II general transcription initiation factor activity"/>
    <property type="evidence" value="ECO:0007669"/>
    <property type="project" value="TreeGrafter"/>
</dbReference>
<keyword evidence="8" id="KW-1185">Reference proteome</keyword>
<evidence type="ECO:0000256" key="5">
    <source>
        <dbReference type="ARBA" id="ARBA00023242"/>
    </source>
</evidence>
<keyword evidence="5" id="KW-0539">Nucleus</keyword>
<dbReference type="GO" id="GO:0005669">
    <property type="term" value="C:transcription factor TFIID complex"/>
    <property type="evidence" value="ECO:0007669"/>
    <property type="project" value="InterPro"/>
</dbReference>
<comment type="subcellular location">
    <subcellularLocation>
        <location evidence="1">Nucleus</location>
    </subcellularLocation>
</comment>
<accession>A0AAU9FI32</accession>
<evidence type="ECO:0000313" key="7">
    <source>
        <dbReference type="EMBL" id="BFF95251.1"/>
    </source>
</evidence>
<comment type="similarity">
    <text evidence="2">Belongs to the TAF7 family.</text>
</comment>
<dbReference type="PANTHER" id="PTHR12228">
    <property type="entry name" value="TRANSCRIPTION INITIATION FACTOR TFIID 55 KD SUBUNIT-RELATED"/>
    <property type="match status" value="1"/>
</dbReference>
<protein>
    <submittedName>
        <fullName evidence="7">Transcription initiation factor TFIID subunit 7-like</fullName>
    </submittedName>
</protein>
<evidence type="ECO:0000256" key="1">
    <source>
        <dbReference type="ARBA" id="ARBA00004123"/>
    </source>
</evidence>
<dbReference type="SMART" id="SM01370">
    <property type="entry name" value="TAFII55_N"/>
    <property type="match status" value="1"/>
</dbReference>
<organism evidence="7 8">
    <name type="scientific">Drosophila madeirensis</name>
    <name type="common">Fruit fly</name>
    <dbReference type="NCBI Taxonomy" id="30013"/>
    <lineage>
        <taxon>Eukaryota</taxon>
        <taxon>Metazoa</taxon>
        <taxon>Ecdysozoa</taxon>
        <taxon>Arthropoda</taxon>
        <taxon>Hexapoda</taxon>
        <taxon>Insecta</taxon>
        <taxon>Pterygota</taxon>
        <taxon>Neoptera</taxon>
        <taxon>Endopterygota</taxon>
        <taxon>Diptera</taxon>
        <taxon>Brachycera</taxon>
        <taxon>Muscomorpha</taxon>
        <taxon>Ephydroidea</taxon>
        <taxon>Drosophilidae</taxon>
        <taxon>Drosophila</taxon>
        <taxon>Sophophora</taxon>
    </lineage>
</organism>
<sequence length="191" mass="22119">MDSINDQEISDERSNEEIELEGQFIMRVPEDRAETIHKAIRDGNVHKKLSISMNTDLRHGEVWLDGSKLHAKLVDLPSIVESYKTSDKKKFYKTADISQMLICTEQPHELECKSSDSDEETANKLRKSYLYPHGVTRPLKNMRKRRFRKKMLKTPEMPAADVAQELKSLLTTDSQAESYKYELVDESDDIQ</sequence>
<dbReference type="EMBL" id="AP029264">
    <property type="protein sequence ID" value="BFF95251.1"/>
    <property type="molecule type" value="Genomic_DNA"/>
</dbReference>
<dbReference type="PANTHER" id="PTHR12228:SF0">
    <property type="entry name" value="TATA-BOX BINDING PROTEIN ASSOCIATED FACTOR 7"/>
    <property type="match status" value="1"/>
</dbReference>
<keyword evidence="3" id="KW-0805">Transcription regulation</keyword>
<evidence type="ECO:0000256" key="2">
    <source>
        <dbReference type="ARBA" id="ARBA00009368"/>
    </source>
</evidence>
<dbReference type="GO" id="GO:0051123">
    <property type="term" value="P:RNA polymerase II preinitiation complex assembly"/>
    <property type="evidence" value="ECO:0007669"/>
    <property type="project" value="TreeGrafter"/>
</dbReference>
<keyword evidence="4" id="KW-0804">Transcription</keyword>